<evidence type="ECO:0000256" key="2">
    <source>
        <dbReference type="ARBA" id="ARBA00023125"/>
    </source>
</evidence>
<evidence type="ECO:0000259" key="5">
    <source>
        <dbReference type="PROSITE" id="PS50043"/>
    </source>
</evidence>
<keyword evidence="3" id="KW-0804">Transcription</keyword>
<dbReference type="PROSITE" id="PS00622">
    <property type="entry name" value="HTH_LUXR_1"/>
    <property type="match status" value="1"/>
</dbReference>
<evidence type="ECO:0000256" key="3">
    <source>
        <dbReference type="ARBA" id="ARBA00023163"/>
    </source>
</evidence>
<feature type="domain" description="HTH luxR-type" evidence="5">
    <location>
        <begin position="177"/>
        <end position="244"/>
    </location>
</feature>
<dbReference type="CDD" id="cd06170">
    <property type="entry name" value="LuxR_C_like"/>
    <property type="match status" value="1"/>
</dbReference>
<dbReference type="SMART" id="SM00421">
    <property type="entry name" value="HTH_LUXR"/>
    <property type="match status" value="1"/>
</dbReference>
<keyword evidence="7" id="KW-1185">Reference proteome</keyword>
<dbReference type="RefSeq" id="WP_237335485.1">
    <property type="nucleotide sequence ID" value="NZ_BAABCM010000011.1"/>
</dbReference>
<reference evidence="7" key="1">
    <citation type="journal article" date="2019" name="Int. J. Syst. Evol. Microbiol.">
        <title>The Global Catalogue of Microorganisms (GCM) 10K type strain sequencing project: providing services to taxonomists for standard genome sequencing and annotation.</title>
        <authorList>
            <consortium name="The Broad Institute Genomics Platform"/>
            <consortium name="The Broad Institute Genome Sequencing Center for Infectious Disease"/>
            <person name="Wu L."/>
            <person name="Ma J."/>
        </authorList>
    </citation>
    <scope>NUCLEOTIDE SEQUENCE [LARGE SCALE GENOMIC DNA]</scope>
    <source>
        <strain evidence="7">JCM 17017</strain>
    </source>
</reference>
<sequence>MSVDVRTEPEGSELVVGLLPREDPATGRDASRDARRTEAVTACVFADDLLDGESMLMPLNAAPDVRVLPAGRHTEADVVVVVAASVTGTLLDSMEEISARAENPRQRMVLVSGPLRGPQLARVVGCGVVSILPRAGITPRVMLRAVLASGTGGAVVPEAVTRWLLDEARAFQQTILAGQGLNTGGLTDREVDVLRLLAEGHDTGHVAAELNFSERTIKKIIQNLTGRFGLRNRTHAVTYALRAGAI</sequence>
<evidence type="ECO:0000313" key="6">
    <source>
        <dbReference type="EMBL" id="GAA3837609.1"/>
    </source>
</evidence>
<dbReference type="SUPFAM" id="SSF46894">
    <property type="entry name" value="C-terminal effector domain of the bipartite response regulators"/>
    <property type="match status" value="1"/>
</dbReference>
<gene>
    <name evidence="6" type="ORF">GCM10022380_64680</name>
</gene>
<dbReference type="InterPro" id="IPR000792">
    <property type="entry name" value="Tscrpt_reg_LuxR_C"/>
</dbReference>
<evidence type="ECO:0000256" key="1">
    <source>
        <dbReference type="ARBA" id="ARBA00023015"/>
    </source>
</evidence>
<organism evidence="6 7">
    <name type="scientific">Amycolatopsis tucumanensis</name>
    <dbReference type="NCBI Taxonomy" id="401106"/>
    <lineage>
        <taxon>Bacteria</taxon>
        <taxon>Bacillati</taxon>
        <taxon>Actinomycetota</taxon>
        <taxon>Actinomycetes</taxon>
        <taxon>Pseudonocardiales</taxon>
        <taxon>Pseudonocardiaceae</taxon>
        <taxon>Amycolatopsis</taxon>
    </lineage>
</organism>
<name>A0ABP7JA42_9PSEU</name>
<dbReference type="PROSITE" id="PS50043">
    <property type="entry name" value="HTH_LUXR_2"/>
    <property type="match status" value="1"/>
</dbReference>
<dbReference type="PRINTS" id="PR00038">
    <property type="entry name" value="HTHLUXR"/>
</dbReference>
<dbReference type="InterPro" id="IPR016032">
    <property type="entry name" value="Sig_transdc_resp-reg_C-effctor"/>
</dbReference>
<protein>
    <submittedName>
        <fullName evidence="6">Response regulator transcription factor</fullName>
    </submittedName>
</protein>
<comment type="caution">
    <text evidence="6">The sequence shown here is derived from an EMBL/GenBank/DDBJ whole genome shotgun (WGS) entry which is preliminary data.</text>
</comment>
<dbReference type="InterPro" id="IPR036388">
    <property type="entry name" value="WH-like_DNA-bd_sf"/>
</dbReference>
<keyword evidence="2" id="KW-0238">DNA-binding</keyword>
<feature type="region of interest" description="Disordered" evidence="4">
    <location>
        <begin position="1"/>
        <end position="34"/>
    </location>
</feature>
<dbReference type="Proteomes" id="UP001501624">
    <property type="component" value="Unassembled WGS sequence"/>
</dbReference>
<evidence type="ECO:0000313" key="7">
    <source>
        <dbReference type="Proteomes" id="UP001501624"/>
    </source>
</evidence>
<dbReference type="EMBL" id="BAABCM010000011">
    <property type="protein sequence ID" value="GAA3837609.1"/>
    <property type="molecule type" value="Genomic_DNA"/>
</dbReference>
<dbReference type="PANTHER" id="PTHR44688">
    <property type="entry name" value="DNA-BINDING TRANSCRIPTIONAL ACTIVATOR DEVR_DOSR"/>
    <property type="match status" value="1"/>
</dbReference>
<dbReference type="PANTHER" id="PTHR44688:SF16">
    <property type="entry name" value="DNA-BINDING TRANSCRIPTIONAL ACTIVATOR DEVR_DOSR"/>
    <property type="match status" value="1"/>
</dbReference>
<feature type="compositionally biased region" description="Basic and acidic residues" evidence="4">
    <location>
        <begin position="20"/>
        <end position="34"/>
    </location>
</feature>
<evidence type="ECO:0000256" key="4">
    <source>
        <dbReference type="SAM" id="MobiDB-lite"/>
    </source>
</evidence>
<accession>A0ABP7JA42</accession>
<dbReference type="Pfam" id="PF00196">
    <property type="entry name" value="GerE"/>
    <property type="match status" value="1"/>
</dbReference>
<proteinExistence type="predicted"/>
<dbReference type="Gene3D" id="1.10.10.10">
    <property type="entry name" value="Winged helix-like DNA-binding domain superfamily/Winged helix DNA-binding domain"/>
    <property type="match status" value="1"/>
</dbReference>
<keyword evidence="1" id="KW-0805">Transcription regulation</keyword>